<evidence type="ECO:0000313" key="4">
    <source>
        <dbReference type="Proteomes" id="UP000231279"/>
    </source>
</evidence>
<feature type="transmembrane region" description="Helical" evidence="1">
    <location>
        <begin position="45"/>
        <end position="62"/>
    </location>
</feature>
<accession>A0A2G9IA81</accession>
<feature type="signal peptide" evidence="2">
    <location>
        <begin position="1"/>
        <end position="15"/>
    </location>
</feature>
<gene>
    <name evidence="3" type="ORF">CDL12_00579</name>
</gene>
<sequence length="80" mass="9201">MCCLIACVLFLMVMAKVAMMLSLSFSSISDCISILINWDRMTKHFFYSFLLRGIVLTLSNFYRKTSSKPQEGSLIYNKQT</sequence>
<keyword evidence="1" id="KW-0812">Transmembrane</keyword>
<keyword evidence="1" id="KW-0472">Membrane</keyword>
<comment type="caution">
    <text evidence="3">The sequence shown here is derived from an EMBL/GenBank/DDBJ whole genome shotgun (WGS) entry which is preliminary data.</text>
</comment>
<dbReference type="EMBL" id="NKXS01000065">
    <property type="protein sequence ID" value="PIN26662.1"/>
    <property type="molecule type" value="Genomic_DNA"/>
</dbReference>
<keyword evidence="4" id="KW-1185">Reference proteome</keyword>
<dbReference type="Proteomes" id="UP000231279">
    <property type="component" value="Unassembled WGS sequence"/>
</dbReference>
<dbReference type="AlphaFoldDB" id="A0A2G9IA81"/>
<evidence type="ECO:0000256" key="2">
    <source>
        <dbReference type="SAM" id="SignalP"/>
    </source>
</evidence>
<keyword evidence="2" id="KW-0732">Signal</keyword>
<proteinExistence type="predicted"/>
<keyword evidence="1" id="KW-1133">Transmembrane helix</keyword>
<evidence type="ECO:0008006" key="5">
    <source>
        <dbReference type="Google" id="ProtNLM"/>
    </source>
</evidence>
<evidence type="ECO:0000256" key="1">
    <source>
        <dbReference type="SAM" id="Phobius"/>
    </source>
</evidence>
<organism evidence="3 4">
    <name type="scientific">Handroanthus impetiginosus</name>
    <dbReference type="NCBI Taxonomy" id="429701"/>
    <lineage>
        <taxon>Eukaryota</taxon>
        <taxon>Viridiplantae</taxon>
        <taxon>Streptophyta</taxon>
        <taxon>Embryophyta</taxon>
        <taxon>Tracheophyta</taxon>
        <taxon>Spermatophyta</taxon>
        <taxon>Magnoliopsida</taxon>
        <taxon>eudicotyledons</taxon>
        <taxon>Gunneridae</taxon>
        <taxon>Pentapetalae</taxon>
        <taxon>asterids</taxon>
        <taxon>lamiids</taxon>
        <taxon>Lamiales</taxon>
        <taxon>Bignoniaceae</taxon>
        <taxon>Crescentiina</taxon>
        <taxon>Tabebuia alliance</taxon>
        <taxon>Handroanthus</taxon>
    </lineage>
</organism>
<name>A0A2G9IA81_9LAMI</name>
<evidence type="ECO:0000313" key="3">
    <source>
        <dbReference type="EMBL" id="PIN26662.1"/>
    </source>
</evidence>
<feature type="chain" id="PRO_5013681562" description="Secreted protein" evidence="2">
    <location>
        <begin position="16"/>
        <end position="80"/>
    </location>
</feature>
<reference evidence="4" key="1">
    <citation type="journal article" date="2018" name="Gigascience">
        <title>Genome assembly of the Pink Ipe (Handroanthus impetiginosus, Bignoniaceae), a highly valued, ecologically keystone Neotropical timber forest tree.</title>
        <authorList>
            <person name="Silva-Junior O.B."/>
            <person name="Grattapaglia D."/>
            <person name="Novaes E."/>
            <person name="Collevatti R.G."/>
        </authorList>
    </citation>
    <scope>NUCLEOTIDE SEQUENCE [LARGE SCALE GENOMIC DNA]</scope>
    <source>
        <strain evidence="4">cv. UFG-1</strain>
    </source>
</reference>
<protein>
    <recommendedName>
        <fullName evidence="5">Secreted protein</fullName>
    </recommendedName>
</protein>